<gene>
    <name evidence="3" type="primary">20213865</name>
    <name evidence="2" type="ORF">HELRODRAFT_66077</name>
</gene>
<evidence type="ECO:0000313" key="3">
    <source>
        <dbReference type="EnsemblMetazoa" id="HelroP66077"/>
    </source>
</evidence>
<dbReference type="SUPFAM" id="SSF54495">
    <property type="entry name" value="UBC-like"/>
    <property type="match status" value="1"/>
</dbReference>
<dbReference type="STRING" id="6412.T1FYG7"/>
<dbReference type="EMBL" id="KB096742">
    <property type="protein sequence ID" value="ESO02421.1"/>
    <property type="molecule type" value="Genomic_DNA"/>
</dbReference>
<proteinExistence type="predicted"/>
<reference evidence="2 4" key="2">
    <citation type="journal article" date="2013" name="Nature">
        <title>Insights into bilaterian evolution from three spiralian genomes.</title>
        <authorList>
            <person name="Simakov O."/>
            <person name="Marletaz F."/>
            <person name="Cho S.J."/>
            <person name="Edsinger-Gonzales E."/>
            <person name="Havlak P."/>
            <person name="Hellsten U."/>
            <person name="Kuo D.H."/>
            <person name="Larsson T."/>
            <person name="Lv J."/>
            <person name="Arendt D."/>
            <person name="Savage R."/>
            <person name="Osoegawa K."/>
            <person name="de Jong P."/>
            <person name="Grimwood J."/>
            <person name="Chapman J.A."/>
            <person name="Shapiro H."/>
            <person name="Aerts A."/>
            <person name="Otillar R.P."/>
            <person name="Terry A.Y."/>
            <person name="Boore J.L."/>
            <person name="Grigoriev I.V."/>
            <person name="Lindberg D.R."/>
            <person name="Seaver E.C."/>
            <person name="Weisblat D.A."/>
            <person name="Putnam N.H."/>
            <person name="Rokhsar D.S."/>
        </authorList>
    </citation>
    <scope>NUCLEOTIDE SEQUENCE</scope>
</reference>
<protein>
    <recommendedName>
        <fullName evidence="1">RWD domain-containing protein</fullName>
    </recommendedName>
</protein>
<dbReference type="SMART" id="SM00591">
    <property type="entry name" value="RWD"/>
    <property type="match status" value="1"/>
</dbReference>
<dbReference type="EnsemblMetazoa" id="HelroT66077">
    <property type="protein sequence ID" value="HelroP66077"/>
    <property type="gene ID" value="HelroG66077"/>
</dbReference>
<dbReference type="FunCoup" id="T1FYG7">
    <property type="interactions" value="523"/>
</dbReference>
<dbReference type="EMBL" id="AMQM01000880">
    <property type="status" value="NOT_ANNOTATED_CDS"/>
    <property type="molecule type" value="Genomic_DNA"/>
</dbReference>
<evidence type="ECO:0000313" key="4">
    <source>
        <dbReference type="Proteomes" id="UP000015101"/>
    </source>
</evidence>
<dbReference type="PROSITE" id="PS50908">
    <property type="entry name" value="RWD"/>
    <property type="match status" value="1"/>
</dbReference>
<dbReference type="InterPro" id="IPR016135">
    <property type="entry name" value="UBQ-conjugating_enzyme/RWD"/>
</dbReference>
<dbReference type="Gene3D" id="3.10.110.10">
    <property type="entry name" value="Ubiquitin Conjugating Enzyme"/>
    <property type="match status" value="1"/>
</dbReference>
<feature type="domain" description="RWD" evidence="1">
    <location>
        <begin position="4"/>
        <end position="106"/>
    </location>
</feature>
<dbReference type="HOGENOM" id="CLU_123949_0_0_1"/>
<dbReference type="Proteomes" id="UP000015101">
    <property type="component" value="Unassembled WGS sequence"/>
</dbReference>
<dbReference type="OMA" id="CGMTYTL"/>
<keyword evidence="4" id="KW-1185">Reference proteome</keyword>
<dbReference type="Pfam" id="PF05773">
    <property type="entry name" value="RWD"/>
    <property type="match status" value="1"/>
</dbReference>
<accession>T1FYG7</accession>
<evidence type="ECO:0000259" key="1">
    <source>
        <dbReference type="PROSITE" id="PS50908"/>
    </source>
</evidence>
<dbReference type="GeneID" id="20213865"/>
<dbReference type="InterPro" id="IPR042770">
    <property type="entry name" value="RWDD4"/>
</dbReference>
<dbReference type="InParanoid" id="T1FYG7"/>
<evidence type="ECO:0000313" key="2">
    <source>
        <dbReference type="EMBL" id="ESO02421.1"/>
    </source>
</evidence>
<dbReference type="CDD" id="cd23817">
    <property type="entry name" value="RWD-RWDD4"/>
    <property type="match status" value="1"/>
</dbReference>
<dbReference type="PANTHER" id="PTHR21275:SF1">
    <property type="entry name" value="RWD DOMAIN-CONTAINING PROTEIN 4"/>
    <property type="match status" value="1"/>
</dbReference>
<sequence>LIKEEYEVIKSIYEGDTKFTEVNPTTFSYKFDSESSQKSFLVEFHWLENYPEVPPDINLEFFCNKFLCKKTKNKIKEFVHDQAEPMLNSAMLYTIIEAIKEKVDTLLEKNDQDASDDNEVLTLDELNIEGAVADTSTASCSVRQKEKKEKLTKAQKRRLLNRQDKGELPRGWNWVDIISHLSSTSSKDS</sequence>
<dbReference type="CTD" id="20213865"/>
<dbReference type="PANTHER" id="PTHR21275">
    <property type="entry name" value="RWD DOMAIN-CONTAINING PROTEIN 4"/>
    <property type="match status" value="1"/>
</dbReference>
<organism evidence="3 4">
    <name type="scientific">Helobdella robusta</name>
    <name type="common">Californian leech</name>
    <dbReference type="NCBI Taxonomy" id="6412"/>
    <lineage>
        <taxon>Eukaryota</taxon>
        <taxon>Metazoa</taxon>
        <taxon>Spiralia</taxon>
        <taxon>Lophotrochozoa</taxon>
        <taxon>Annelida</taxon>
        <taxon>Clitellata</taxon>
        <taxon>Hirudinea</taxon>
        <taxon>Rhynchobdellida</taxon>
        <taxon>Glossiphoniidae</taxon>
        <taxon>Helobdella</taxon>
    </lineage>
</organism>
<name>T1FYG7_HELRO</name>
<dbReference type="OrthoDB" id="10045773at2759"/>
<dbReference type="KEGG" id="hro:HELRODRAFT_66077"/>
<reference evidence="4" key="1">
    <citation type="submission" date="2012-12" db="EMBL/GenBank/DDBJ databases">
        <authorList>
            <person name="Hellsten U."/>
            <person name="Grimwood J."/>
            <person name="Chapman J.A."/>
            <person name="Shapiro H."/>
            <person name="Aerts A."/>
            <person name="Otillar R.P."/>
            <person name="Terry A.Y."/>
            <person name="Boore J.L."/>
            <person name="Simakov O."/>
            <person name="Marletaz F."/>
            <person name="Cho S.-J."/>
            <person name="Edsinger-Gonzales E."/>
            <person name="Havlak P."/>
            <person name="Kuo D.-H."/>
            <person name="Larsson T."/>
            <person name="Lv J."/>
            <person name="Arendt D."/>
            <person name="Savage R."/>
            <person name="Osoegawa K."/>
            <person name="de Jong P."/>
            <person name="Lindberg D.R."/>
            <person name="Seaver E.C."/>
            <person name="Weisblat D.A."/>
            <person name="Putnam N.H."/>
            <person name="Grigoriev I.V."/>
            <person name="Rokhsar D.S."/>
        </authorList>
    </citation>
    <scope>NUCLEOTIDE SEQUENCE</scope>
</reference>
<dbReference type="eggNOG" id="KOG4018">
    <property type="taxonomic scope" value="Eukaryota"/>
</dbReference>
<dbReference type="InterPro" id="IPR006575">
    <property type="entry name" value="RWD_dom"/>
</dbReference>
<dbReference type="RefSeq" id="XP_009019829.1">
    <property type="nucleotide sequence ID" value="XM_009021581.1"/>
</dbReference>
<reference evidence="3" key="3">
    <citation type="submission" date="2015-06" db="UniProtKB">
        <authorList>
            <consortium name="EnsemblMetazoa"/>
        </authorList>
    </citation>
    <scope>IDENTIFICATION</scope>
</reference>
<dbReference type="AlphaFoldDB" id="T1FYG7"/>